<keyword evidence="2" id="KW-1185">Reference proteome</keyword>
<gene>
    <name evidence="1" type="ORF">CMV_018377</name>
</gene>
<dbReference type="EMBL" id="JRKL02003074">
    <property type="protein sequence ID" value="KAF3956492.1"/>
    <property type="molecule type" value="Genomic_DNA"/>
</dbReference>
<dbReference type="AlphaFoldDB" id="A0A8J4R3G4"/>
<proteinExistence type="predicted"/>
<comment type="caution">
    <text evidence="1">The sequence shown here is derived from an EMBL/GenBank/DDBJ whole genome shotgun (WGS) entry which is preliminary data.</text>
</comment>
<organism evidence="1 2">
    <name type="scientific">Castanea mollissima</name>
    <name type="common">Chinese chestnut</name>
    <dbReference type="NCBI Taxonomy" id="60419"/>
    <lineage>
        <taxon>Eukaryota</taxon>
        <taxon>Viridiplantae</taxon>
        <taxon>Streptophyta</taxon>
        <taxon>Embryophyta</taxon>
        <taxon>Tracheophyta</taxon>
        <taxon>Spermatophyta</taxon>
        <taxon>Magnoliopsida</taxon>
        <taxon>eudicotyledons</taxon>
        <taxon>Gunneridae</taxon>
        <taxon>Pentapetalae</taxon>
        <taxon>rosids</taxon>
        <taxon>fabids</taxon>
        <taxon>Fagales</taxon>
        <taxon>Fagaceae</taxon>
        <taxon>Castanea</taxon>
    </lineage>
</organism>
<evidence type="ECO:0000313" key="2">
    <source>
        <dbReference type="Proteomes" id="UP000737018"/>
    </source>
</evidence>
<dbReference type="Proteomes" id="UP000737018">
    <property type="component" value="Unassembled WGS sequence"/>
</dbReference>
<protein>
    <submittedName>
        <fullName evidence="1">Uncharacterized protein</fullName>
    </submittedName>
</protein>
<evidence type="ECO:0000313" key="1">
    <source>
        <dbReference type="EMBL" id="KAF3956492.1"/>
    </source>
</evidence>
<name>A0A8J4R3G4_9ROSI</name>
<accession>A0A8J4R3G4</accession>
<sequence>MKCRLNSCLVCSQLKVLSFGKSSIFPLFIFGIGFKGNTTKSTNSVIQSYWSFCKGNSRDGEPKCAHHFWEITGV</sequence>
<dbReference type="OrthoDB" id="10314187at2759"/>
<reference evidence="1" key="1">
    <citation type="submission" date="2020-03" db="EMBL/GenBank/DDBJ databases">
        <title>Castanea mollissima Vanexum genome sequencing.</title>
        <authorList>
            <person name="Staton M."/>
        </authorList>
    </citation>
    <scope>NUCLEOTIDE SEQUENCE</scope>
    <source>
        <tissue evidence="1">Leaf</tissue>
    </source>
</reference>